<accession>A0A4U5MVT3</accession>
<feature type="domain" description="DNTTIP1 dimerisation" evidence="2">
    <location>
        <begin position="57"/>
        <end position="121"/>
    </location>
</feature>
<keyword evidence="4" id="KW-1185">Reference proteome</keyword>
<dbReference type="AlphaFoldDB" id="A0A4U5MVT3"/>
<feature type="region of interest" description="Disordered" evidence="1">
    <location>
        <begin position="118"/>
        <end position="148"/>
    </location>
</feature>
<name>A0A4U5MVT3_STECR</name>
<evidence type="ECO:0000256" key="1">
    <source>
        <dbReference type="SAM" id="MobiDB-lite"/>
    </source>
</evidence>
<evidence type="ECO:0000259" key="2">
    <source>
        <dbReference type="Pfam" id="PF18192"/>
    </source>
</evidence>
<gene>
    <name evidence="3" type="ORF">L596_021127</name>
</gene>
<sequence length="179" mass="20465">MDEGHNSAKLLANTKLNMRITNLEGLRDSMDPSARRNMMNSHLLLANRDALDAEGTLENFRMVYQDEIQDSIKRTIDGYLDSNIFQKCFQNMASRGAAPTQQMKNAMCRQILEEAKSLYTDSPPEHPRSVSLLPTKDETRAATDSAQSSRYVHKPATIKSIYYRSDYWAHQIPKGRFTF</sequence>
<comment type="caution">
    <text evidence="3">The sequence shown here is derived from an EMBL/GenBank/DDBJ whole genome shotgun (WGS) entry which is preliminary data.</text>
</comment>
<evidence type="ECO:0000313" key="4">
    <source>
        <dbReference type="Proteomes" id="UP000298663"/>
    </source>
</evidence>
<organism evidence="3 4">
    <name type="scientific">Steinernema carpocapsae</name>
    <name type="common">Entomopathogenic nematode</name>
    <dbReference type="NCBI Taxonomy" id="34508"/>
    <lineage>
        <taxon>Eukaryota</taxon>
        <taxon>Metazoa</taxon>
        <taxon>Ecdysozoa</taxon>
        <taxon>Nematoda</taxon>
        <taxon>Chromadorea</taxon>
        <taxon>Rhabditida</taxon>
        <taxon>Tylenchina</taxon>
        <taxon>Panagrolaimomorpha</taxon>
        <taxon>Strongyloidoidea</taxon>
        <taxon>Steinernematidae</taxon>
        <taxon>Steinernema</taxon>
    </lineage>
</organism>
<dbReference type="Proteomes" id="UP000298663">
    <property type="component" value="Unassembled WGS sequence"/>
</dbReference>
<reference evidence="3 4" key="1">
    <citation type="journal article" date="2015" name="Genome Biol.">
        <title>Comparative genomics of Steinernema reveals deeply conserved gene regulatory networks.</title>
        <authorList>
            <person name="Dillman A.R."/>
            <person name="Macchietto M."/>
            <person name="Porter C.F."/>
            <person name="Rogers A."/>
            <person name="Williams B."/>
            <person name="Antoshechkin I."/>
            <person name="Lee M.M."/>
            <person name="Goodwin Z."/>
            <person name="Lu X."/>
            <person name="Lewis E.E."/>
            <person name="Goodrich-Blair H."/>
            <person name="Stock S.P."/>
            <person name="Adams B.J."/>
            <person name="Sternberg P.W."/>
            <person name="Mortazavi A."/>
        </authorList>
    </citation>
    <scope>NUCLEOTIDE SEQUENCE [LARGE SCALE GENOMIC DNA]</scope>
    <source>
        <strain evidence="3 4">ALL</strain>
    </source>
</reference>
<evidence type="ECO:0000313" key="3">
    <source>
        <dbReference type="EMBL" id="TKR73874.1"/>
    </source>
</evidence>
<dbReference type="InterPro" id="IPR041384">
    <property type="entry name" value="DNTTIP1_dimer"/>
</dbReference>
<protein>
    <recommendedName>
        <fullName evidence="2">DNTTIP1 dimerisation domain-containing protein</fullName>
    </recommendedName>
</protein>
<dbReference type="Pfam" id="PF18192">
    <property type="entry name" value="DNTTIP1_dimer"/>
    <property type="match status" value="1"/>
</dbReference>
<dbReference type="EMBL" id="AZBU02000006">
    <property type="protein sequence ID" value="TKR73874.1"/>
    <property type="molecule type" value="Genomic_DNA"/>
</dbReference>
<reference evidence="3 4" key="2">
    <citation type="journal article" date="2019" name="G3 (Bethesda)">
        <title>Hybrid Assembly of the Genome of the Entomopathogenic Nematode Steinernema carpocapsae Identifies the X-Chromosome.</title>
        <authorList>
            <person name="Serra L."/>
            <person name="Macchietto M."/>
            <person name="Macias-Munoz A."/>
            <person name="McGill C.J."/>
            <person name="Rodriguez I.M."/>
            <person name="Rodriguez B."/>
            <person name="Murad R."/>
            <person name="Mortazavi A."/>
        </authorList>
    </citation>
    <scope>NUCLEOTIDE SEQUENCE [LARGE SCALE GENOMIC DNA]</scope>
    <source>
        <strain evidence="3 4">ALL</strain>
    </source>
</reference>
<proteinExistence type="predicted"/>